<dbReference type="Proteomes" id="UP000476332">
    <property type="component" value="Unassembled WGS sequence"/>
</dbReference>
<dbReference type="Pfam" id="PF06296">
    <property type="entry name" value="RelE"/>
    <property type="match status" value="1"/>
</dbReference>
<evidence type="ECO:0000313" key="1">
    <source>
        <dbReference type="EMBL" id="NDV87791.1"/>
    </source>
</evidence>
<proteinExistence type="predicted"/>
<comment type="caution">
    <text evidence="1">The sequence shown here is derived from an EMBL/GenBank/DDBJ whole genome shotgun (WGS) entry which is preliminary data.</text>
</comment>
<gene>
    <name evidence="1" type="ORF">GTW51_13880</name>
</gene>
<protein>
    <submittedName>
        <fullName evidence="1">Type II toxin-antitoxin system RelE/ParE family toxin</fullName>
    </submittedName>
</protein>
<organism evidence="1 2">
    <name type="scientific">Aurantimonas aggregata</name>
    <dbReference type="NCBI Taxonomy" id="2047720"/>
    <lineage>
        <taxon>Bacteria</taxon>
        <taxon>Pseudomonadati</taxon>
        <taxon>Pseudomonadota</taxon>
        <taxon>Alphaproteobacteria</taxon>
        <taxon>Hyphomicrobiales</taxon>
        <taxon>Aurantimonadaceae</taxon>
        <taxon>Aurantimonas</taxon>
    </lineage>
</organism>
<keyword evidence="2" id="KW-1185">Reference proteome</keyword>
<accession>A0A6L9MJ90</accession>
<evidence type="ECO:0000313" key="2">
    <source>
        <dbReference type="Proteomes" id="UP000476332"/>
    </source>
</evidence>
<reference evidence="1 2" key="1">
    <citation type="submission" date="2020-01" db="EMBL/GenBank/DDBJ databases">
        <title>Genomes of bacteria type strains.</title>
        <authorList>
            <person name="Chen J."/>
            <person name="Zhu S."/>
            <person name="Chen J."/>
        </authorList>
    </citation>
    <scope>NUCLEOTIDE SEQUENCE [LARGE SCALE GENOMIC DNA]</scope>
    <source>
        <strain evidence="1 2">KCTC 52919</strain>
    </source>
</reference>
<dbReference type="PIRSF" id="PIRSF039032">
    <property type="entry name" value="HigB-2"/>
    <property type="match status" value="1"/>
</dbReference>
<sequence>MHTVCLTPAFDRAARLAGMSESEINDLVDYLAENPAAGDEMKGTGGCRKLRVAGRGKGKSGGYRTITFYSGEAVPVFLITVFSKGERASLTAGERNKLKAMSAVLVDAYRQRLTKMGEER</sequence>
<dbReference type="AlphaFoldDB" id="A0A6L9MJ90"/>
<dbReference type="EMBL" id="JAAAMJ010000010">
    <property type="protein sequence ID" value="NDV87791.1"/>
    <property type="molecule type" value="Genomic_DNA"/>
</dbReference>
<dbReference type="InterPro" id="IPR009387">
    <property type="entry name" value="HigB-2"/>
</dbReference>
<name>A0A6L9MJ90_9HYPH</name>